<dbReference type="AlphaFoldDB" id="A0A345NJS1"/>
<dbReference type="RefSeq" id="WP_114927044.1">
    <property type="nucleotide sequence ID" value="NZ_CP031229.1"/>
</dbReference>
<keyword evidence="3" id="KW-1185">Reference proteome</keyword>
<proteinExistence type="predicted"/>
<accession>A0A345NJS1</accession>
<evidence type="ECO:0000256" key="1">
    <source>
        <dbReference type="SAM" id="Phobius"/>
    </source>
</evidence>
<name>A0A345NJS1_9MICO</name>
<gene>
    <name evidence="2" type="ORF">DV701_03220</name>
</gene>
<dbReference type="OrthoDB" id="5198533at2"/>
<reference evidence="2 3" key="1">
    <citation type="submission" date="2018-07" db="EMBL/GenBank/DDBJ databases">
        <title>Complete genome sequencing of Ornithinimicrobium sp. AMA3305.</title>
        <authorList>
            <person name="Bae J.-W."/>
        </authorList>
    </citation>
    <scope>NUCLEOTIDE SEQUENCE [LARGE SCALE GENOMIC DNA]</scope>
    <source>
        <strain evidence="2 3">AMA3305</strain>
    </source>
</reference>
<dbReference type="KEGG" id="orn:DV701_03220"/>
<organism evidence="2 3">
    <name type="scientific">Ornithinimicrobium avium</name>
    <dbReference type="NCBI Taxonomy" id="2283195"/>
    <lineage>
        <taxon>Bacteria</taxon>
        <taxon>Bacillati</taxon>
        <taxon>Actinomycetota</taxon>
        <taxon>Actinomycetes</taxon>
        <taxon>Micrococcales</taxon>
        <taxon>Ornithinimicrobiaceae</taxon>
        <taxon>Ornithinimicrobium</taxon>
    </lineage>
</organism>
<feature type="transmembrane region" description="Helical" evidence="1">
    <location>
        <begin position="21"/>
        <end position="44"/>
    </location>
</feature>
<feature type="transmembrane region" description="Helical" evidence="1">
    <location>
        <begin position="105"/>
        <end position="128"/>
    </location>
</feature>
<evidence type="ECO:0000313" key="3">
    <source>
        <dbReference type="Proteomes" id="UP000253790"/>
    </source>
</evidence>
<dbReference type="Proteomes" id="UP000253790">
    <property type="component" value="Chromosome"/>
</dbReference>
<dbReference type="EMBL" id="CP031229">
    <property type="protein sequence ID" value="AXH95279.1"/>
    <property type="molecule type" value="Genomic_DNA"/>
</dbReference>
<evidence type="ECO:0000313" key="2">
    <source>
        <dbReference type="EMBL" id="AXH95279.1"/>
    </source>
</evidence>
<keyword evidence="1" id="KW-0812">Transmembrane</keyword>
<protein>
    <submittedName>
        <fullName evidence="2">Uncharacterized protein</fullName>
    </submittedName>
</protein>
<keyword evidence="1" id="KW-1133">Transmembrane helix</keyword>
<sequence length="213" mass="22691">MRLYASHPARRTRQVVADLVVLVWVLLWILVGRWVFGLVMTLAAPAAPLRDAGTSLHDRMEELAGRVTDLPLVGDRLDGPFTGAAGVGTDLVAAGDRLEASVRTVAWVVSVLSVSTPVLLVLLVWGAARLSWARRAARLGGQVCDPGSVELLALRALVRQHPRRLQALFDDPVAAFRSGDQATLRRLADLELAEVGLASRVSQGAAPARGSSG</sequence>
<keyword evidence="1" id="KW-0472">Membrane</keyword>